<protein>
    <submittedName>
        <fullName evidence="2">Uncharacterized protein</fullName>
    </submittedName>
</protein>
<evidence type="ECO:0000313" key="3">
    <source>
        <dbReference type="Proteomes" id="UP001419268"/>
    </source>
</evidence>
<gene>
    <name evidence="2" type="ORF">Scep_027780</name>
</gene>
<dbReference type="AlphaFoldDB" id="A0AAP0EBU8"/>
<reference evidence="2 3" key="1">
    <citation type="submission" date="2024-01" db="EMBL/GenBank/DDBJ databases">
        <title>Genome assemblies of Stephania.</title>
        <authorList>
            <person name="Yang L."/>
        </authorList>
    </citation>
    <scope>NUCLEOTIDE SEQUENCE [LARGE SCALE GENOMIC DNA]</scope>
    <source>
        <strain evidence="2">JXDWG</strain>
        <tissue evidence="2">Leaf</tissue>
    </source>
</reference>
<evidence type="ECO:0000256" key="1">
    <source>
        <dbReference type="SAM" id="SignalP"/>
    </source>
</evidence>
<keyword evidence="3" id="KW-1185">Reference proteome</keyword>
<name>A0AAP0EBU8_9MAGN</name>
<comment type="caution">
    <text evidence="2">The sequence shown here is derived from an EMBL/GenBank/DDBJ whole genome shotgun (WGS) entry which is preliminary data.</text>
</comment>
<keyword evidence="1" id="KW-0732">Signal</keyword>
<evidence type="ECO:0000313" key="2">
    <source>
        <dbReference type="EMBL" id="KAK9088698.1"/>
    </source>
</evidence>
<feature type="signal peptide" evidence="1">
    <location>
        <begin position="1"/>
        <end position="16"/>
    </location>
</feature>
<organism evidence="2 3">
    <name type="scientific">Stephania cephalantha</name>
    <dbReference type="NCBI Taxonomy" id="152367"/>
    <lineage>
        <taxon>Eukaryota</taxon>
        <taxon>Viridiplantae</taxon>
        <taxon>Streptophyta</taxon>
        <taxon>Embryophyta</taxon>
        <taxon>Tracheophyta</taxon>
        <taxon>Spermatophyta</taxon>
        <taxon>Magnoliopsida</taxon>
        <taxon>Ranunculales</taxon>
        <taxon>Menispermaceae</taxon>
        <taxon>Menispermoideae</taxon>
        <taxon>Cissampelideae</taxon>
        <taxon>Stephania</taxon>
    </lineage>
</organism>
<feature type="chain" id="PRO_5042915953" evidence="1">
    <location>
        <begin position="17"/>
        <end position="73"/>
    </location>
</feature>
<sequence length="73" mass="8128">MALCYILLTFNVIVDLNVHTYILCCVLSSFLPSLVKIDSFVNTLSFSFSILSDRCLIFPNTSSVLSMVLQCIS</sequence>
<proteinExistence type="predicted"/>
<accession>A0AAP0EBU8</accession>
<dbReference type="Proteomes" id="UP001419268">
    <property type="component" value="Unassembled WGS sequence"/>
</dbReference>
<dbReference type="EMBL" id="JBBNAG010000012">
    <property type="protein sequence ID" value="KAK9088698.1"/>
    <property type="molecule type" value="Genomic_DNA"/>
</dbReference>